<feature type="signal peptide" evidence="1">
    <location>
        <begin position="1"/>
        <end position="20"/>
    </location>
</feature>
<evidence type="ECO:0008006" key="4">
    <source>
        <dbReference type="Google" id="ProtNLM"/>
    </source>
</evidence>
<dbReference type="AlphaFoldDB" id="A0A2N8KUQ6"/>
<proteinExistence type="predicted"/>
<organism evidence="2 3">
    <name type="scientific">Kinneretia aquatilis</name>
    <dbReference type="NCBI Taxonomy" id="2070761"/>
    <lineage>
        <taxon>Bacteria</taxon>
        <taxon>Pseudomonadati</taxon>
        <taxon>Pseudomonadota</taxon>
        <taxon>Betaproteobacteria</taxon>
        <taxon>Burkholderiales</taxon>
        <taxon>Sphaerotilaceae</taxon>
        <taxon>Roseateles</taxon>
    </lineage>
</organism>
<keyword evidence="1" id="KW-0732">Signal</keyword>
<keyword evidence="3" id="KW-1185">Reference proteome</keyword>
<evidence type="ECO:0000313" key="2">
    <source>
        <dbReference type="EMBL" id="PND37199.1"/>
    </source>
</evidence>
<protein>
    <recommendedName>
        <fullName evidence="4">Lipoprotein</fullName>
    </recommendedName>
</protein>
<dbReference type="Proteomes" id="UP000235916">
    <property type="component" value="Unassembled WGS sequence"/>
</dbReference>
<reference evidence="2 3" key="1">
    <citation type="submission" date="2018-01" db="EMBL/GenBank/DDBJ databases">
        <title>Draft genome sequence of Paucibacter aquatile CR182 isolated from freshwater of the Nakdong River.</title>
        <authorList>
            <person name="Choi A."/>
            <person name="Chung E.J."/>
        </authorList>
    </citation>
    <scope>NUCLEOTIDE SEQUENCE [LARGE SCALE GENOMIC DNA]</scope>
    <source>
        <strain evidence="2 3">CR182</strain>
    </source>
</reference>
<sequence>MRSTFALLAVSAMFAGCASYQPIPADYKGPTATVTDSGRLEDGTKAQMFVLAEIEGNRIDNAIGDSARASQGKGFALTTVFTSRALPARPMKVKLVASHATAAPIQAMASQMAGTWYSTEGVVDFKPEPDGQYVVRGELKKQGSTVWIEDAKTRQAVTAKVGS</sequence>
<dbReference type="EMBL" id="POSP01000003">
    <property type="protein sequence ID" value="PND37199.1"/>
    <property type="molecule type" value="Genomic_DNA"/>
</dbReference>
<comment type="caution">
    <text evidence="2">The sequence shown here is derived from an EMBL/GenBank/DDBJ whole genome shotgun (WGS) entry which is preliminary data.</text>
</comment>
<accession>A0A2N8KUQ6</accession>
<evidence type="ECO:0000313" key="3">
    <source>
        <dbReference type="Proteomes" id="UP000235916"/>
    </source>
</evidence>
<evidence type="ECO:0000256" key="1">
    <source>
        <dbReference type="SAM" id="SignalP"/>
    </source>
</evidence>
<gene>
    <name evidence="2" type="ORF">C1O66_06395</name>
</gene>
<name>A0A2N8KUQ6_9BURK</name>
<dbReference type="PROSITE" id="PS51257">
    <property type="entry name" value="PROKAR_LIPOPROTEIN"/>
    <property type="match status" value="1"/>
</dbReference>
<feature type="chain" id="PRO_5014912312" description="Lipoprotein" evidence="1">
    <location>
        <begin position="21"/>
        <end position="163"/>
    </location>
</feature>